<dbReference type="EMBL" id="JH159154">
    <property type="protein sequence ID" value="EGZ17497.1"/>
    <property type="molecule type" value="Genomic_DNA"/>
</dbReference>
<dbReference type="Proteomes" id="UP000002640">
    <property type="component" value="Unassembled WGS sequence"/>
</dbReference>
<dbReference type="Pfam" id="PF02171">
    <property type="entry name" value="Piwi"/>
    <property type="match status" value="1"/>
</dbReference>
<dbReference type="KEGG" id="psoj:PHYSODRAFT_300550"/>
<dbReference type="SMR" id="G4ZFI1"/>
<evidence type="ECO:0000313" key="3">
    <source>
        <dbReference type="EMBL" id="EGZ17499.1"/>
    </source>
</evidence>
<dbReference type="PROSITE" id="PS50822">
    <property type="entry name" value="PIWI"/>
    <property type="match status" value="1"/>
</dbReference>
<protein>
    <recommendedName>
        <fullName evidence="1">Piwi domain-containing protein</fullName>
    </recommendedName>
</protein>
<proteinExistence type="predicted"/>
<dbReference type="SUPFAM" id="SSF53098">
    <property type="entry name" value="Ribonuclease H-like"/>
    <property type="match status" value="1"/>
</dbReference>
<accession>G4ZFI1</accession>
<sequence length="111" mass="12512">MEYRVIQRVMNTERGIPSQCVTARVVRRTNSQALTSMCLKINAKLGVHDTKFLEGALPLVHEEPTIAISTHISYPRFNKGRDPAISFVVVSLDRHSSAYAARWSVQDGWTQ</sequence>
<keyword evidence="4" id="KW-1185">Reference proteome</keyword>
<dbReference type="STRING" id="1094619.G4ZFI1"/>
<dbReference type="GO" id="GO:0003676">
    <property type="term" value="F:nucleic acid binding"/>
    <property type="evidence" value="ECO:0007669"/>
    <property type="project" value="InterPro"/>
</dbReference>
<dbReference type="GeneID" id="20641874"/>
<reference evidence="2" key="2">
    <citation type="submission" date="2011-09" db="EMBL/GenBank/DDBJ databases">
        <authorList>
            <consortium name="US DOE Joint Genome Institute (JGI-PGF)"/>
            <person name="Aerts A."/>
            <person name="Grimwood J."/>
            <person name="Schmutz J."/>
            <person name="Lucas S."/>
            <person name="Hammon N."/>
            <person name="Glavina del Rio T."/>
            <person name="Dalin E."/>
            <person name="Tice H."/>
            <person name="Pitluck S."/>
            <person name="Dehal P."/>
            <person name="Chapman J."/>
            <person name="Putman N.H."/>
            <person name="Salamov A.A."/>
            <person name="Terry A."/>
            <person name="Rokhsar D.S."/>
            <person name="Boore J.L."/>
            <person name="Tripathy S."/>
            <person name="Tyler B.M."/>
            <person name="Grigoriev I.V."/>
        </authorList>
    </citation>
    <scope>NUCLEOTIDE SEQUENCE</scope>
    <source>
        <strain evidence="2">P6497</strain>
    </source>
</reference>
<dbReference type="InterPro" id="IPR003165">
    <property type="entry name" value="Piwi"/>
</dbReference>
<evidence type="ECO:0000259" key="1">
    <source>
        <dbReference type="PROSITE" id="PS50822"/>
    </source>
</evidence>
<evidence type="ECO:0000313" key="4">
    <source>
        <dbReference type="Proteomes" id="UP000002640"/>
    </source>
</evidence>
<dbReference type="AlphaFoldDB" id="G4ZFI1"/>
<dbReference type="PANTHER" id="PTHR22891">
    <property type="entry name" value="EUKARYOTIC TRANSLATION INITIATION FACTOR 2C"/>
    <property type="match status" value="1"/>
</dbReference>
<dbReference type="Gene3D" id="3.40.50.2300">
    <property type="match status" value="1"/>
</dbReference>
<organism evidence="4">
    <name type="scientific">Phytophthora sojae (strain P6497)</name>
    <name type="common">Soybean stem and root rot agent</name>
    <name type="synonym">Phytophthora megasperma f. sp. glycines</name>
    <dbReference type="NCBI Taxonomy" id="1094619"/>
    <lineage>
        <taxon>Eukaryota</taxon>
        <taxon>Sar</taxon>
        <taxon>Stramenopiles</taxon>
        <taxon>Oomycota</taxon>
        <taxon>Peronosporomycetes</taxon>
        <taxon>Peronosporales</taxon>
        <taxon>Peronosporaceae</taxon>
        <taxon>Phytophthora</taxon>
    </lineage>
</organism>
<dbReference type="InParanoid" id="G4ZFI1"/>
<name>G4ZFI1_PHYSP</name>
<gene>
    <name evidence="2" type="ORF">PHYSODRAFT_300550</name>
    <name evidence="3" type="ORF">PHYSODRAFT_300553</name>
</gene>
<dbReference type="KEGG" id="psoj:PHYSODRAFT_300553"/>
<dbReference type="EMBL" id="JH159154">
    <property type="protein sequence ID" value="EGZ17499.1"/>
    <property type="molecule type" value="Genomic_DNA"/>
</dbReference>
<evidence type="ECO:0000313" key="2">
    <source>
        <dbReference type="EMBL" id="EGZ17497.1"/>
    </source>
</evidence>
<feature type="domain" description="Piwi" evidence="1">
    <location>
        <begin position="1"/>
        <end position="93"/>
    </location>
</feature>
<dbReference type="InterPro" id="IPR012337">
    <property type="entry name" value="RNaseH-like_sf"/>
</dbReference>
<dbReference type="RefSeq" id="XP_009526555.1">
    <property type="nucleotide sequence ID" value="XM_009528260.1"/>
</dbReference>
<reference evidence="2 4" key="1">
    <citation type="journal article" date="2006" name="Science">
        <title>Phytophthora genome sequences uncover evolutionary origins and mechanisms of pathogenesis.</title>
        <authorList>
            <person name="Tyler B.M."/>
            <person name="Tripathy S."/>
            <person name="Zhang X."/>
            <person name="Dehal P."/>
            <person name="Jiang R.H."/>
            <person name="Aerts A."/>
            <person name="Arredondo F.D."/>
            <person name="Baxter L."/>
            <person name="Bensasson D."/>
            <person name="Beynon J.L."/>
            <person name="Chapman J."/>
            <person name="Damasceno C.M."/>
            <person name="Dorrance A.E."/>
            <person name="Dou D."/>
            <person name="Dickerman A.W."/>
            <person name="Dubchak I.L."/>
            <person name="Garbelotto M."/>
            <person name="Gijzen M."/>
            <person name="Gordon S.G."/>
            <person name="Govers F."/>
            <person name="Grunwald N.J."/>
            <person name="Huang W."/>
            <person name="Ivors K.L."/>
            <person name="Jones R.W."/>
            <person name="Kamoun S."/>
            <person name="Krampis K."/>
            <person name="Lamour K.H."/>
            <person name="Lee M.K."/>
            <person name="McDonald W.H."/>
            <person name="Medina M."/>
            <person name="Meijer H.J."/>
            <person name="Nordberg E.K."/>
            <person name="Maclean D.J."/>
            <person name="Ospina-Giraldo M.D."/>
            <person name="Morris P.F."/>
            <person name="Phuntumart V."/>
            <person name="Putnam N.H."/>
            <person name="Rash S."/>
            <person name="Rose J.K."/>
            <person name="Sakihama Y."/>
            <person name="Salamov A.A."/>
            <person name="Savidor A."/>
            <person name="Scheuring C.F."/>
            <person name="Smith B.M."/>
            <person name="Sobral B.W."/>
            <person name="Terry A."/>
            <person name="Torto-Alalibo T.A."/>
            <person name="Win J."/>
            <person name="Xu Z."/>
            <person name="Zhang H."/>
            <person name="Grigoriev I.V."/>
            <person name="Rokhsar D.S."/>
            <person name="Boore J.L."/>
        </authorList>
    </citation>
    <scope>NUCLEOTIDE SEQUENCE [LARGE SCALE GENOMIC DNA]</scope>
    <source>
        <strain evidence="2 4">P6497</strain>
    </source>
</reference>
<dbReference type="GeneID" id="20641875"/>
<dbReference type="RefSeq" id="XP_009526557.1">
    <property type="nucleotide sequence ID" value="XM_009528262.1"/>
</dbReference>